<gene>
    <name evidence="1" type="ORF">MuYL_2366</name>
</gene>
<name>A0A223NWL8_9SPHI</name>
<proteinExistence type="predicted"/>
<evidence type="ECO:0000313" key="2">
    <source>
        <dbReference type="Proteomes" id="UP000215002"/>
    </source>
</evidence>
<evidence type="ECO:0000313" key="1">
    <source>
        <dbReference type="EMBL" id="ASU34255.1"/>
    </source>
</evidence>
<organism evidence="1 2">
    <name type="scientific">Mucilaginibacter xinganensis</name>
    <dbReference type="NCBI Taxonomy" id="1234841"/>
    <lineage>
        <taxon>Bacteria</taxon>
        <taxon>Pseudomonadati</taxon>
        <taxon>Bacteroidota</taxon>
        <taxon>Sphingobacteriia</taxon>
        <taxon>Sphingobacteriales</taxon>
        <taxon>Sphingobacteriaceae</taxon>
        <taxon>Mucilaginibacter</taxon>
    </lineage>
</organism>
<sequence length="44" mass="5434">MDEEKLNLNKFIITLFQAFQYADGTNRKKILDNWNEYFRNSQYI</sequence>
<dbReference type="KEGG" id="muc:MuYL_2366"/>
<accession>A0A223NWL8</accession>
<keyword evidence="2" id="KW-1185">Reference proteome</keyword>
<protein>
    <submittedName>
        <fullName evidence="1">Uncharacterized protein</fullName>
    </submittedName>
</protein>
<dbReference type="EMBL" id="CP022743">
    <property type="protein sequence ID" value="ASU34255.1"/>
    <property type="molecule type" value="Genomic_DNA"/>
</dbReference>
<dbReference type="Proteomes" id="UP000215002">
    <property type="component" value="Chromosome"/>
</dbReference>
<dbReference type="AlphaFoldDB" id="A0A223NWL8"/>
<reference evidence="1 2" key="1">
    <citation type="submission" date="2017-08" db="EMBL/GenBank/DDBJ databases">
        <title>Complete genome sequence of Mucilaginibacter sp. strain BJC16-A31.</title>
        <authorList>
            <consortium name="Henan University of Science and Technology"/>
            <person name="You X."/>
        </authorList>
    </citation>
    <scope>NUCLEOTIDE SEQUENCE [LARGE SCALE GENOMIC DNA]</scope>
    <source>
        <strain evidence="1 2">BJC16-A31</strain>
    </source>
</reference>